<dbReference type="InterPro" id="IPR018211">
    <property type="entry name" value="ADH_Fe_CS"/>
</dbReference>
<protein>
    <submittedName>
        <fullName evidence="6">Iron-containing alcohol dehydrogenase</fullName>
    </submittedName>
    <submittedName>
        <fullName evidence="5">Lactaldehyde reductase</fullName>
        <ecNumber evidence="5">1.1.1.77</ecNumber>
    </submittedName>
</protein>
<evidence type="ECO:0000313" key="8">
    <source>
        <dbReference type="Proteomes" id="UP000593591"/>
    </source>
</evidence>
<reference evidence="5 7" key="2">
    <citation type="submission" date="2020-08" db="EMBL/GenBank/DDBJ databases">
        <title>Genomic Encyclopedia of Type Strains, Phase IV (KMG-IV): sequencing the most valuable type-strain genomes for metagenomic binning, comparative biology and taxonomic classification.</title>
        <authorList>
            <person name="Goeker M."/>
        </authorList>
    </citation>
    <scope>NUCLEOTIDE SEQUENCE [LARGE SCALE GENOMIC DNA]</scope>
    <source>
        <strain evidence="5 7">DSM 103679</strain>
    </source>
</reference>
<dbReference type="InterPro" id="IPR056798">
    <property type="entry name" value="ADH_Fe_C"/>
</dbReference>
<dbReference type="Pfam" id="PF25137">
    <property type="entry name" value="ADH_Fe_C"/>
    <property type="match status" value="1"/>
</dbReference>
<dbReference type="Pfam" id="PF00465">
    <property type="entry name" value="Fe-ADH"/>
    <property type="match status" value="1"/>
</dbReference>
<dbReference type="EC" id="1.1.1.77" evidence="5"/>
<keyword evidence="7" id="KW-1185">Reference proteome</keyword>
<dbReference type="RefSeq" id="WP_184651316.1">
    <property type="nucleotide sequence ID" value="NZ_JACHFR010000001.1"/>
</dbReference>
<dbReference type="PANTHER" id="PTHR11496:SF106">
    <property type="entry name" value="LACTALDEHYDE REDUCTASE"/>
    <property type="match status" value="1"/>
</dbReference>
<proteinExistence type="inferred from homology"/>
<dbReference type="PANTHER" id="PTHR11496">
    <property type="entry name" value="ALCOHOL DEHYDROGENASE"/>
    <property type="match status" value="1"/>
</dbReference>
<dbReference type="PROSITE" id="PS00060">
    <property type="entry name" value="ADH_IRON_2"/>
    <property type="match status" value="1"/>
</dbReference>
<dbReference type="EMBL" id="CP031517">
    <property type="protein sequence ID" value="QOS40404.1"/>
    <property type="molecule type" value="Genomic_DNA"/>
</dbReference>
<evidence type="ECO:0000259" key="3">
    <source>
        <dbReference type="Pfam" id="PF00465"/>
    </source>
</evidence>
<dbReference type="GO" id="GO:0046872">
    <property type="term" value="F:metal ion binding"/>
    <property type="evidence" value="ECO:0007669"/>
    <property type="project" value="InterPro"/>
</dbReference>
<dbReference type="EMBL" id="JACHFR010000001">
    <property type="protein sequence ID" value="MBB5217872.1"/>
    <property type="molecule type" value="Genomic_DNA"/>
</dbReference>
<dbReference type="KEGG" id="trc:DYE49_08025"/>
<feature type="domain" description="Fe-containing alcohol dehydrogenase-like C-terminal" evidence="4">
    <location>
        <begin position="190"/>
        <end position="382"/>
    </location>
</feature>
<dbReference type="FunFam" id="1.20.1090.10:FF:000001">
    <property type="entry name" value="Aldehyde-alcohol dehydrogenase"/>
    <property type="match status" value="1"/>
</dbReference>
<dbReference type="InterPro" id="IPR001670">
    <property type="entry name" value="ADH_Fe/GldA"/>
</dbReference>
<reference evidence="6 8" key="1">
    <citation type="submission" date="2018-08" db="EMBL/GenBank/DDBJ databases">
        <title>The first complete genome of Treponema rectale (CHPAT), a commensal spirochete of the bovine rectum.</title>
        <authorList>
            <person name="Staton G.J."/>
            <person name="Clegg S.R."/>
            <person name="Carter S.D."/>
            <person name="Radford A.D."/>
            <person name="Darby A."/>
            <person name="Hall N."/>
            <person name="Birtles R.J."/>
            <person name="Evans N.J."/>
        </authorList>
    </citation>
    <scope>NUCLEOTIDE SEQUENCE [LARGE SCALE GENOMIC DNA]</scope>
    <source>
        <strain evidence="6 8">CHPA</strain>
    </source>
</reference>
<dbReference type="FunFam" id="3.40.50.1970:FF:000003">
    <property type="entry name" value="Alcohol dehydrogenase, iron-containing"/>
    <property type="match status" value="1"/>
</dbReference>
<dbReference type="SUPFAM" id="SSF56796">
    <property type="entry name" value="Dehydroquinate synthase-like"/>
    <property type="match status" value="1"/>
</dbReference>
<dbReference type="GO" id="GO:0004022">
    <property type="term" value="F:alcohol dehydrogenase (NAD+) activity"/>
    <property type="evidence" value="ECO:0007669"/>
    <property type="project" value="TreeGrafter"/>
</dbReference>
<keyword evidence="2 5" id="KW-0560">Oxidoreductase</keyword>
<evidence type="ECO:0000313" key="7">
    <source>
        <dbReference type="Proteomes" id="UP000578697"/>
    </source>
</evidence>
<name>A0A840SEI1_9SPIR</name>
<dbReference type="Gene3D" id="1.20.1090.10">
    <property type="entry name" value="Dehydroquinate synthase-like - alpha domain"/>
    <property type="match status" value="1"/>
</dbReference>
<dbReference type="Gene3D" id="3.40.50.1970">
    <property type="match status" value="1"/>
</dbReference>
<dbReference type="GO" id="GO:0008912">
    <property type="term" value="F:lactaldehyde reductase activity"/>
    <property type="evidence" value="ECO:0007669"/>
    <property type="project" value="UniProtKB-EC"/>
</dbReference>
<dbReference type="InterPro" id="IPR039697">
    <property type="entry name" value="Alcohol_dehydrogenase_Fe"/>
</dbReference>
<evidence type="ECO:0000313" key="6">
    <source>
        <dbReference type="EMBL" id="QOS40404.1"/>
    </source>
</evidence>
<feature type="domain" description="Alcohol dehydrogenase iron-type/glycerol dehydrogenase GldA" evidence="3">
    <location>
        <begin position="11"/>
        <end position="178"/>
    </location>
</feature>
<evidence type="ECO:0000313" key="5">
    <source>
        <dbReference type="EMBL" id="MBB5217872.1"/>
    </source>
</evidence>
<evidence type="ECO:0000256" key="2">
    <source>
        <dbReference type="ARBA" id="ARBA00023002"/>
    </source>
</evidence>
<evidence type="ECO:0000259" key="4">
    <source>
        <dbReference type="Pfam" id="PF25137"/>
    </source>
</evidence>
<dbReference type="Proteomes" id="UP000593591">
    <property type="component" value="Chromosome"/>
</dbReference>
<dbReference type="AlphaFoldDB" id="A0A840SEI1"/>
<comment type="similarity">
    <text evidence="1">Belongs to the iron-containing alcohol dehydrogenase family.</text>
</comment>
<organism evidence="5 7">
    <name type="scientific">Treponema rectale</name>
    <dbReference type="NCBI Taxonomy" id="744512"/>
    <lineage>
        <taxon>Bacteria</taxon>
        <taxon>Pseudomonadati</taxon>
        <taxon>Spirochaetota</taxon>
        <taxon>Spirochaetia</taxon>
        <taxon>Spirochaetales</taxon>
        <taxon>Treponemataceae</taxon>
        <taxon>Treponema</taxon>
    </lineage>
</organism>
<gene>
    <name evidence="6" type="ORF">DYE49_08025</name>
    <name evidence="5" type="ORF">HNP77_000216</name>
</gene>
<sequence length="384" mass="41158">MANRMILNETSWFGSGSIKKLPEELKKRGIERVLVVTDAGLVKAKIAAKITSLLVSNRIVYQIFDKVKSNPTIQNVKSAVETASQFRADAIVAVGGGSVIDTAKAVSIICTNLEFSDVRKLEGASKTAKKGLPLFAVTTTSGTAAEVTINYVITDETRQRKFVCIDPHDIPVVAIVDPDLSSKMPAKLCASCGMDALVHAIEGYLTKDAWQMTDMYCLEAIRIISANIKDAVKGKAAAREQMAYGQYIAGMGFSNCGLGLVHAMAHPLSAVFDVPHGEACAILLSPVLKFNAASSGTKYKDIALAMGAKVGAKATAATYRKTCMNAVDKLLKECGIPKKIDSLGDQTIDYDFLAESALKDACIAGNPKEITRKKVIEIYKSILK</sequence>
<evidence type="ECO:0000256" key="1">
    <source>
        <dbReference type="ARBA" id="ARBA00007358"/>
    </source>
</evidence>
<accession>A0A840SEI1</accession>
<dbReference type="CDD" id="cd08176">
    <property type="entry name" value="LPO"/>
    <property type="match status" value="1"/>
</dbReference>
<dbReference type="Proteomes" id="UP000578697">
    <property type="component" value="Unassembled WGS sequence"/>
</dbReference>